<proteinExistence type="predicted"/>
<feature type="compositionally biased region" description="Basic and acidic residues" evidence="1">
    <location>
        <begin position="455"/>
        <end position="469"/>
    </location>
</feature>
<dbReference type="AlphaFoldDB" id="A0ABD1CB29"/>
<gene>
    <name evidence="2" type="ORF">pipiens_018584</name>
</gene>
<organism evidence="2 3">
    <name type="scientific">Culex pipiens pipiens</name>
    <name type="common">Northern house mosquito</name>
    <dbReference type="NCBI Taxonomy" id="38569"/>
    <lineage>
        <taxon>Eukaryota</taxon>
        <taxon>Metazoa</taxon>
        <taxon>Ecdysozoa</taxon>
        <taxon>Arthropoda</taxon>
        <taxon>Hexapoda</taxon>
        <taxon>Insecta</taxon>
        <taxon>Pterygota</taxon>
        <taxon>Neoptera</taxon>
        <taxon>Endopterygota</taxon>
        <taxon>Diptera</taxon>
        <taxon>Nematocera</taxon>
        <taxon>Culicoidea</taxon>
        <taxon>Culicidae</taxon>
        <taxon>Culicinae</taxon>
        <taxon>Culicini</taxon>
        <taxon>Culex</taxon>
        <taxon>Culex</taxon>
    </lineage>
</organism>
<feature type="compositionally biased region" description="Basic and acidic residues" evidence="1">
    <location>
        <begin position="538"/>
        <end position="549"/>
    </location>
</feature>
<feature type="compositionally biased region" description="Basic and acidic residues" evidence="1">
    <location>
        <begin position="299"/>
        <end position="313"/>
    </location>
</feature>
<evidence type="ECO:0000313" key="3">
    <source>
        <dbReference type="Proteomes" id="UP001562425"/>
    </source>
</evidence>
<reference evidence="2 3" key="1">
    <citation type="submission" date="2024-05" db="EMBL/GenBank/DDBJ databases">
        <title>Culex pipiens pipiens assembly and annotation.</title>
        <authorList>
            <person name="Alout H."/>
            <person name="Durand T."/>
        </authorList>
    </citation>
    <scope>NUCLEOTIDE SEQUENCE [LARGE SCALE GENOMIC DNA]</scope>
    <source>
        <strain evidence="2">HA-2024</strain>
        <tissue evidence="2">Whole body</tissue>
    </source>
</reference>
<name>A0ABD1CB29_CULPP</name>
<feature type="compositionally biased region" description="Basic and acidic residues" evidence="1">
    <location>
        <begin position="330"/>
        <end position="341"/>
    </location>
</feature>
<comment type="caution">
    <text evidence="2">The sequence shown here is derived from an EMBL/GenBank/DDBJ whole genome shotgun (WGS) entry which is preliminary data.</text>
</comment>
<feature type="compositionally biased region" description="Basic and acidic residues" evidence="1">
    <location>
        <begin position="278"/>
        <end position="289"/>
    </location>
</feature>
<keyword evidence="3" id="KW-1185">Reference proteome</keyword>
<feature type="compositionally biased region" description="Acidic residues" evidence="1">
    <location>
        <begin position="672"/>
        <end position="684"/>
    </location>
</feature>
<dbReference type="Proteomes" id="UP001562425">
    <property type="component" value="Unassembled WGS sequence"/>
</dbReference>
<feature type="compositionally biased region" description="Polar residues" evidence="1">
    <location>
        <begin position="1"/>
        <end position="13"/>
    </location>
</feature>
<feature type="region of interest" description="Disordered" evidence="1">
    <location>
        <begin position="267"/>
        <end position="689"/>
    </location>
</feature>
<feature type="compositionally biased region" description="Basic and acidic residues" evidence="1">
    <location>
        <begin position="403"/>
        <end position="417"/>
    </location>
</feature>
<evidence type="ECO:0000313" key="2">
    <source>
        <dbReference type="EMBL" id="KAL1373580.1"/>
    </source>
</evidence>
<accession>A0ABD1CB29</accession>
<feature type="compositionally biased region" description="Basic and acidic residues" evidence="1">
    <location>
        <begin position="382"/>
        <end position="393"/>
    </location>
</feature>
<feature type="region of interest" description="Disordered" evidence="1">
    <location>
        <begin position="1"/>
        <end position="53"/>
    </location>
</feature>
<sequence length="900" mass="98512">MTSSSSIDSQFTPGGNAGGGGDGGGNHRRSPPLQQQNYYSHHHHQQQQHLQHSYGGALVTGSMATTPPTTPPIGNGKLGQSGMPAPIPATIGNGSIGGGGSAKPVRTISRNRATVGRDGEGKATSTSLPSRVSQIYYKHGLFLSSYPTCATSLSIALIIFVDVIRKVTMPSIVRLARIGFHQIDEFMQLRAPITSTPKASVTRNVRDSIESEKEDFENSSAVTAHERWSFAGWAGHAPRSDVRFQTICFMPMDGSAEAIPNLATPIRTNRDSVPTEGSARDVSRSDEGVLRSLAVRETPTGRRDQMMPSDRRNLATPIRTNRDSVPTEGSARDVSRSDEGVLRSLAVRETPTGRHDQMMPSDRRNLATPIRTNRDSVPTEGSARDVSRSDEGVLRSLAVRETPTGRHDQMMPSDRRNLATPIRTNRDSVPTEGSARDVSRSDEGVLRSLAVRETPTGRHDQMMPSDRRNLATPIRTNRDSVPTEGSARDVSRSDEGVLRSLAVRETRTGRHDQMMPSDRRNLATPIRTNRDSVPTEGSARDVSRSDEGVLRSLAVRETPTGRRDQGMPSDRQDLTSPALSDRPAPPLDDGRSLPDLTLPVTPHRSGCEPMELDVKAPQSDEKLQERNASSSIPNVSKQPMATHFVDVNDVTGRDQSSDESDAGSGEDYSAGSDEDWEPSSGDEDDRLHKMNDTSFLNDYTIRGYFEPFKNFIPDEQETASHKNVNGPRKYTRKLVRSARERGTGYVRQNGTVVSGRTLKAPCSCPKSCGEKFSEEVRAEMLRNLLQMKSESQHQFLACHVAVVKPKRSQVLDSRRKYTRKYFLPGVNGRIELKTTISADGHVISTETLFPLPPAPQEIAQRTPPLPPLPLLPPTSPTPASKPSPKLPKKPMNSSNTPTSQ</sequence>
<feature type="compositionally biased region" description="Gly residues" evidence="1">
    <location>
        <begin position="15"/>
        <end position="24"/>
    </location>
</feature>
<dbReference type="EMBL" id="JBEHCU010014218">
    <property type="protein sequence ID" value="KAL1373580.1"/>
    <property type="molecule type" value="Genomic_DNA"/>
</dbReference>
<feature type="compositionally biased region" description="Polar residues" evidence="1">
    <location>
        <begin position="891"/>
        <end position="900"/>
    </location>
</feature>
<feature type="compositionally biased region" description="Basic and acidic residues" evidence="1">
    <location>
        <begin position="559"/>
        <end position="573"/>
    </location>
</feature>
<feature type="region of interest" description="Disordered" evidence="1">
    <location>
        <begin position="853"/>
        <end position="900"/>
    </location>
</feature>
<feature type="region of interest" description="Disordered" evidence="1">
    <location>
        <begin position="58"/>
        <end position="77"/>
    </location>
</feature>
<feature type="compositionally biased region" description="Basic and acidic residues" evidence="1">
    <location>
        <begin position="486"/>
        <end position="521"/>
    </location>
</feature>
<feature type="compositionally biased region" description="Polar residues" evidence="1">
    <location>
        <begin position="626"/>
        <end position="639"/>
    </location>
</feature>
<feature type="compositionally biased region" description="Pro residues" evidence="1">
    <location>
        <begin position="863"/>
        <end position="885"/>
    </location>
</feature>
<feature type="compositionally biased region" description="Basic and acidic residues" evidence="1">
    <location>
        <begin position="612"/>
        <end position="625"/>
    </location>
</feature>
<protein>
    <submittedName>
        <fullName evidence="2">Uncharacterized protein</fullName>
    </submittedName>
</protein>
<feature type="compositionally biased region" description="Basic and acidic residues" evidence="1">
    <location>
        <begin position="434"/>
        <end position="445"/>
    </location>
</feature>
<evidence type="ECO:0000256" key="1">
    <source>
        <dbReference type="SAM" id="MobiDB-lite"/>
    </source>
</evidence>
<feature type="compositionally biased region" description="Basic and acidic residues" evidence="1">
    <location>
        <begin position="351"/>
        <end position="365"/>
    </location>
</feature>